<dbReference type="InterPro" id="IPR011258">
    <property type="entry name" value="BPG-indep_PGM_N"/>
</dbReference>
<dbReference type="GO" id="GO:0004619">
    <property type="term" value="F:phosphoglycerate mutase activity"/>
    <property type="evidence" value="ECO:0007669"/>
    <property type="project" value="UniProtKB-UniRule"/>
</dbReference>
<dbReference type="InterPro" id="IPR006124">
    <property type="entry name" value="Metalloenzyme"/>
</dbReference>
<feature type="binding site" evidence="10 13">
    <location>
        <position position="423"/>
    </location>
    <ligand>
        <name>Mn(2+)</name>
        <dbReference type="ChEBI" id="CHEBI:29035"/>
        <label>1</label>
    </ligand>
</feature>
<evidence type="ECO:0000256" key="3">
    <source>
        <dbReference type="ARBA" id="ARBA00008819"/>
    </source>
</evidence>
<dbReference type="EMBL" id="FUGD01000131">
    <property type="protein sequence ID" value="SJM38230.1"/>
    <property type="molecule type" value="Genomic_DNA"/>
</dbReference>
<keyword evidence="5 10" id="KW-0479">Metal-binding</keyword>
<evidence type="ECO:0000256" key="9">
    <source>
        <dbReference type="ARBA" id="ARBA00071648"/>
    </source>
</evidence>
<evidence type="ECO:0000256" key="6">
    <source>
        <dbReference type="ARBA" id="ARBA00023152"/>
    </source>
</evidence>
<feature type="binding site" evidence="10 13">
    <location>
        <position position="460"/>
    </location>
    <ligand>
        <name>Mn(2+)</name>
        <dbReference type="ChEBI" id="CHEBI:29035"/>
        <label>2</label>
    </ligand>
</feature>
<organism evidence="16 17">
    <name type="scientific">Psychrobacter pasteurii</name>
    <dbReference type="NCBI Taxonomy" id="1945520"/>
    <lineage>
        <taxon>Bacteria</taxon>
        <taxon>Pseudomonadati</taxon>
        <taxon>Pseudomonadota</taxon>
        <taxon>Gammaproteobacteria</taxon>
        <taxon>Moraxellales</taxon>
        <taxon>Moraxellaceae</taxon>
        <taxon>Psychrobacter</taxon>
    </lineage>
</organism>
<evidence type="ECO:0000256" key="2">
    <source>
        <dbReference type="ARBA" id="ARBA00004798"/>
    </source>
</evidence>
<evidence type="ECO:0000256" key="7">
    <source>
        <dbReference type="ARBA" id="ARBA00023211"/>
    </source>
</evidence>
<dbReference type="SUPFAM" id="SSF64158">
    <property type="entry name" value="2,3-Bisphosphoglycerate-independent phosphoglycerate mutase, substrate-binding domain"/>
    <property type="match status" value="1"/>
</dbReference>
<dbReference type="RefSeq" id="WP_077449588.1">
    <property type="nucleotide sequence ID" value="NZ_FUGD01000131.1"/>
</dbReference>
<dbReference type="Gene3D" id="3.40.720.10">
    <property type="entry name" value="Alkaline Phosphatase, subunit A"/>
    <property type="match status" value="1"/>
</dbReference>
<keyword evidence="17" id="KW-1185">Reference proteome</keyword>
<evidence type="ECO:0000256" key="13">
    <source>
        <dbReference type="PIRSR" id="PIRSR001492-3"/>
    </source>
</evidence>
<evidence type="ECO:0000259" key="14">
    <source>
        <dbReference type="Pfam" id="PF01676"/>
    </source>
</evidence>
<comment type="subunit">
    <text evidence="10">Monomer.</text>
</comment>
<comment type="similarity">
    <text evidence="3 10">Belongs to the BPG-independent phosphoglycerate mutase family.</text>
</comment>
<feature type="binding site" evidence="10 13">
    <location>
        <position position="479"/>
    </location>
    <ligand>
        <name>Mn(2+)</name>
        <dbReference type="ChEBI" id="CHEBI:29035"/>
        <label>1</label>
    </ligand>
</feature>
<feature type="domain" description="Metalloenzyme" evidence="14">
    <location>
        <begin position="11"/>
        <end position="516"/>
    </location>
</feature>
<dbReference type="GO" id="GO:0006096">
    <property type="term" value="P:glycolytic process"/>
    <property type="evidence" value="ECO:0007669"/>
    <property type="project" value="UniProtKB-UniRule"/>
</dbReference>
<dbReference type="CDD" id="cd16010">
    <property type="entry name" value="iPGM"/>
    <property type="match status" value="1"/>
</dbReference>
<feature type="binding site" evidence="10 13">
    <location>
        <position position="419"/>
    </location>
    <ligand>
        <name>Mn(2+)</name>
        <dbReference type="ChEBI" id="CHEBI:29035"/>
        <label>1</label>
    </ligand>
</feature>
<dbReference type="Pfam" id="PF06415">
    <property type="entry name" value="iPGM_N"/>
    <property type="match status" value="1"/>
</dbReference>
<protein>
    <recommendedName>
        <fullName evidence="9 10">2,3-bisphosphoglycerate-independent phosphoglycerate mutase</fullName>
        <shortName evidence="10">BPG-independent PGAM</shortName>
        <shortName evidence="10">Phosphoglyceromutase</shortName>
        <shortName evidence="10">iPGM</shortName>
        <ecNumber evidence="4 10">5.4.2.12</ecNumber>
    </recommendedName>
</protein>
<dbReference type="PIRSF" id="PIRSF001492">
    <property type="entry name" value="IPGAM"/>
    <property type="match status" value="1"/>
</dbReference>
<dbReference type="EC" id="5.4.2.12" evidence="4 10"/>
<feature type="binding site" evidence="10 13">
    <location>
        <position position="18"/>
    </location>
    <ligand>
        <name>Mn(2+)</name>
        <dbReference type="ChEBI" id="CHEBI:29035"/>
        <label>2</label>
    </ligand>
</feature>
<evidence type="ECO:0000313" key="17">
    <source>
        <dbReference type="Proteomes" id="UP000188169"/>
    </source>
</evidence>
<dbReference type="HAMAP" id="MF_01038">
    <property type="entry name" value="GpmI"/>
    <property type="match status" value="1"/>
</dbReference>
<dbReference type="NCBIfam" id="TIGR01307">
    <property type="entry name" value="pgm_bpd_ind"/>
    <property type="match status" value="1"/>
</dbReference>
<dbReference type="SUPFAM" id="SSF53649">
    <property type="entry name" value="Alkaline phosphatase-like"/>
    <property type="match status" value="1"/>
</dbReference>
<dbReference type="InterPro" id="IPR017850">
    <property type="entry name" value="Alkaline_phosphatase_core_sf"/>
</dbReference>
<accession>A0A1R4EIE6</accession>
<evidence type="ECO:0000256" key="4">
    <source>
        <dbReference type="ARBA" id="ARBA00012026"/>
    </source>
</evidence>
<evidence type="ECO:0000256" key="10">
    <source>
        <dbReference type="HAMAP-Rule" id="MF_01038"/>
    </source>
</evidence>
<dbReference type="STRING" id="1945520.A1019T_02220"/>
<evidence type="ECO:0000313" key="16">
    <source>
        <dbReference type="EMBL" id="SJM38230.1"/>
    </source>
</evidence>
<sequence length="530" mass="58333">MVAADNNKKIPHVLMILDGFGYREDEQDNAVAAATTPNLDRIYSTYAHGLISGSGEDVGLPEGQFGNSEVGHMNLGAGRVLFQDSTRISRDIKNRDFYKNPALLEALDAVKDGEGNLHIMGLLSDGGVHAHQDHIEAMCHAAVVHGATGVYVHCFLDGRDTPPKSADKYIKRLKEFLANLNAYYESNVQIASIIGRYYAMDRDNRWDRVEKAYNLLTLGESERMATRADGAVQAAYKSRETDEFVSPTTVIEHGETPTTINDHDAVIFMNFRADRARELSQAFILPDHEFSGFARKKQPNLSAFVMMTHYSDELAANPKTSVAYKPTTLHNTLGEYLQNNDKTQLRIAETEKFAHVTFFFSGGKEDEFTGESRILIPSPDVETYDLKPEMSAPEVTKSLVEAIESGKYDVLVVNYANGDMVGHTGNFDAAVKAVEALDVAVGEVAEAVIKAGGHMLITADHGNCEQMQDYESGQVHTQHTTEQVPLIYVGDKKVTVREGGKLSDVAPTLLDLMGLEIPKEMTGINLLEAK</sequence>
<keyword evidence="6 10" id="KW-0324">Glycolysis</keyword>
<comment type="cofactor">
    <cofactor evidence="10">
        <name>Mn(2+)</name>
        <dbReference type="ChEBI" id="CHEBI:29035"/>
    </cofactor>
    <text evidence="10">Binds 2 manganese ions per subunit.</text>
</comment>
<dbReference type="FunFam" id="3.40.1450.10:FF:000001">
    <property type="entry name" value="2,3-bisphosphoglycerate-independent phosphoglycerate mutase"/>
    <property type="match status" value="1"/>
</dbReference>
<feature type="binding site" evidence="10 12">
    <location>
        <position position="196"/>
    </location>
    <ligand>
        <name>substrate</name>
    </ligand>
</feature>
<dbReference type="OrthoDB" id="9800863at2"/>
<dbReference type="PANTHER" id="PTHR31637">
    <property type="entry name" value="2,3-BISPHOSPHOGLYCERATE-INDEPENDENT PHOSPHOGLYCERATE MUTASE"/>
    <property type="match status" value="1"/>
</dbReference>
<feature type="domain" description="BPG-independent PGAM N-terminal" evidence="15">
    <location>
        <begin position="88"/>
        <end position="311"/>
    </location>
</feature>
<feature type="binding site" evidence="10 13">
    <location>
        <position position="461"/>
    </location>
    <ligand>
        <name>Mn(2+)</name>
        <dbReference type="ChEBI" id="CHEBI:29035"/>
        <label>2</label>
    </ligand>
</feature>
<dbReference type="AlphaFoldDB" id="A0A1R4EIE6"/>
<evidence type="ECO:0000256" key="5">
    <source>
        <dbReference type="ARBA" id="ARBA00022723"/>
    </source>
</evidence>
<evidence type="ECO:0000256" key="1">
    <source>
        <dbReference type="ARBA" id="ARBA00000370"/>
    </source>
</evidence>
<feature type="binding site" evidence="10 12">
    <location>
        <begin position="159"/>
        <end position="160"/>
    </location>
    <ligand>
        <name>substrate</name>
    </ligand>
</feature>
<dbReference type="UniPathway" id="UPA00109">
    <property type="reaction ID" value="UER00186"/>
</dbReference>
<feature type="binding site" evidence="10 12">
    <location>
        <begin position="272"/>
        <end position="275"/>
    </location>
    <ligand>
        <name>substrate</name>
    </ligand>
</feature>
<dbReference type="Proteomes" id="UP000188169">
    <property type="component" value="Unassembled WGS sequence"/>
</dbReference>
<feature type="binding site" evidence="10 13">
    <location>
        <position position="68"/>
    </location>
    <ligand>
        <name>Mn(2+)</name>
        <dbReference type="ChEBI" id="CHEBI:29035"/>
        <label>2</label>
    </ligand>
</feature>
<evidence type="ECO:0000256" key="12">
    <source>
        <dbReference type="PIRSR" id="PIRSR001492-2"/>
    </source>
</evidence>
<feature type="active site" description="Phosphoserine intermediate" evidence="10 11">
    <location>
        <position position="68"/>
    </location>
</feature>
<evidence type="ECO:0000256" key="11">
    <source>
        <dbReference type="PIRSR" id="PIRSR001492-1"/>
    </source>
</evidence>
<dbReference type="FunFam" id="3.40.720.10:FF:000001">
    <property type="entry name" value="2,3-bisphosphoglycerate-independent phosphoglycerate mutase"/>
    <property type="match status" value="1"/>
</dbReference>
<evidence type="ECO:0000259" key="15">
    <source>
        <dbReference type="Pfam" id="PF06415"/>
    </source>
</evidence>
<feature type="binding site" evidence="10 12">
    <location>
        <position position="352"/>
    </location>
    <ligand>
        <name>substrate</name>
    </ligand>
</feature>
<dbReference type="InterPro" id="IPR036646">
    <property type="entry name" value="PGAM_B_sf"/>
</dbReference>
<comment type="function">
    <text evidence="10">Catalyzes the interconversion of 2-phosphoglycerate and 3-phosphoglycerate.</text>
</comment>
<dbReference type="GO" id="GO:0006007">
    <property type="term" value="P:glucose catabolic process"/>
    <property type="evidence" value="ECO:0007669"/>
    <property type="project" value="InterPro"/>
</dbReference>
<comment type="pathway">
    <text evidence="2 10">Carbohydrate degradation; glycolysis; pyruvate from D-glyceraldehyde 3-phosphate: step 3/5.</text>
</comment>
<name>A0A1R4EIE6_9GAMM</name>
<dbReference type="InterPro" id="IPR005995">
    <property type="entry name" value="Pgm_bpd_ind"/>
</dbReference>
<keyword evidence="8 10" id="KW-0413">Isomerase</keyword>
<feature type="binding site" evidence="10 12">
    <location>
        <position position="129"/>
    </location>
    <ligand>
        <name>substrate</name>
    </ligand>
</feature>
<dbReference type="GO" id="GO:0005829">
    <property type="term" value="C:cytosol"/>
    <property type="evidence" value="ECO:0007669"/>
    <property type="project" value="TreeGrafter"/>
</dbReference>
<proteinExistence type="inferred from homology"/>
<reference evidence="17" key="1">
    <citation type="submission" date="2017-02" db="EMBL/GenBank/DDBJ databases">
        <authorList>
            <person name="Mornico D."/>
        </authorList>
    </citation>
    <scope>NUCLEOTIDE SEQUENCE [LARGE SCALE GENOMIC DNA]</scope>
</reference>
<dbReference type="Gene3D" id="3.40.1450.10">
    <property type="entry name" value="BPG-independent phosphoglycerate mutase, domain B"/>
    <property type="match status" value="1"/>
</dbReference>
<dbReference type="Pfam" id="PF01676">
    <property type="entry name" value="Metalloenzyme"/>
    <property type="match status" value="1"/>
</dbReference>
<dbReference type="PANTHER" id="PTHR31637:SF0">
    <property type="entry name" value="2,3-BISPHOSPHOGLYCERATE-INDEPENDENT PHOSPHOGLYCERATE MUTASE"/>
    <property type="match status" value="1"/>
</dbReference>
<feature type="binding site" evidence="10 12">
    <location>
        <position position="202"/>
    </location>
    <ligand>
        <name>substrate</name>
    </ligand>
</feature>
<evidence type="ECO:0000256" key="8">
    <source>
        <dbReference type="ARBA" id="ARBA00023235"/>
    </source>
</evidence>
<keyword evidence="7 10" id="KW-0464">Manganese</keyword>
<dbReference type="GO" id="GO:0030145">
    <property type="term" value="F:manganese ion binding"/>
    <property type="evidence" value="ECO:0007669"/>
    <property type="project" value="UniProtKB-UniRule"/>
</dbReference>
<gene>
    <name evidence="10 16" type="primary">gpmI</name>
    <name evidence="16" type="ORF">A1019T_02220</name>
</gene>
<comment type="catalytic activity">
    <reaction evidence="1 10">
        <text>(2R)-2-phosphoglycerate = (2R)-3-phosphoglycerate</text>
        <dbReference type="Rhea" id="RHEA:15901"/>
        <dbReference type="ChEBI" id="CHEBI:58272"/>
        <dbReference type="ChEBI" id="CHEBI:58289"/>
        <dbReference type="EC" id="5.4.2.12"/>
    </reaction>
</comment>